<reference evidence="8" key="2">
    <citation type="submission" date="2020-10" db="EMBL/GenBank/DDBJ databases">
        <authorList>
            <person name="Cooper E.A."/>
            <person name="Brenton Z.W."/>
            <person name="Flinn B.S."/>
            <person name="Jenkins J."/>
            <person name="Shu S."/>
            <person name="Flowers D."/>
            <person name="Luo F."/>
            <person name="Wang Y."/>
            <person name="Xia P."/>
            <person name="Barry K."/>
            <person name="Daum C."/>
            <person name="Lipzen A."/>
            <person name="Yoshinaga Y."/>
            <person name="Schmutz J."/>
            <person name="Saski C."/>
            <person name="Vermerris W."/>
            <person name="Kresovich S."/>
        </authorList>
    </citation>
    <scope>NUCLEOTIDE SEQUENCE</scope>
</reference>
<dbReference type="AlphaFoldDB" id="A0A921QDI6"/>
<feature type="domain" description="TLC" evidence="7">
    <location>
        <begin position="84"/>
        <end position="241"/>
    </location>
</feature>
<dbReference type="PANTHER" id="PTHR13439">
    <property type="entry name" value="CT120 PROTEIN"/>
    <property type="match status" value="1"/>
</dbReference>
<dbReference type="PANTHER" id="PTHR13439:SF68">
    <property type="entry name" value="TLC DOMAIN-CONTAINING PROTEIN"/>
    <property type="match status" value="1"/>
</dbReference>
<keyword evidence="4 5" id="KW-0472">Membrane</keyword>
<gene>
    <name evidence="8" type="ORF">BDA96_09G204100</name>
</gene>
<dbReference type="EMBL" id="CM027688">
    <property type="protein sequence ID" value="KAG0518752.1"/>
    <property type="molecule type" value="Genomic_DNA"/>
</dbReference>
<evidence type="ECO:0000256" key="5">
    <source>
        <dbReference type="PROSITE-ProRule" id="PRU00205"/>
    </source>
</evidence>
<name>A0A921QDI6_SORBI</name>
<evidence type="ECO:0000313" key="8">
    <source>
        <dbReference type="EMBL" id="KAG0518752.1"/>
    </source>
</evidence>
<protein>
    <recommendedName>
        <fullName evidence="7">TLC domain-containing protein</fullName>
    </recommendedName>
</protein>
<evidence type="ECO:0000256" key="4">
    <source>
        <dbReference type="ARBA" id="ARBA00023136"/>
    </source>
</evidence>
<dbReference type="GO" id="GO:0016020">
    <property type="term" value="C:membrane"/>
    <property type="evidence" value="ECO:0007669"/>
    <property type="project" value="UniProtKB-SubCell"/>
</dbReference>
<evidence type="ECO:0000259" key="7">
    <source>
        <dbReference type="PROSITE" id="PS50922"/>
    </source>
</evidence>
<sequence length="241" mass="27378">MRLLDLLTGVDLIDQIMDFPVDPIMAAKAYKYKAELLLKEYLLADSYVLYTSVFVGLLMCKLSYDFTHTISSVYFKGYASLTKMKKIEWNNRGMSTVHAIFITMMSVYLVFLSDLFSDQLDGPVTFRTSHLSNFTLGVSVGYFIADLAMIFWFYPSLGGMEYVFHHILCLVCAVYAMLSGEGQLYAYMFLISETTTPGINLRWFLDVAGKKNSKAYIVNGVAMFITWLVSAKTLHLSFLLQ</sequence>
<feature type="transmembrane region" description="Helical" evidence="6">
    <location>
        <begin position="217"/>
        <end position="240"/>
    </location>
</feature>
<keyword evidence="2 5" id="KW-0812">Transmembrane</keyword>
<dbReference type="PROSITE" id="PS50922">
    <property type="entry name" value="TLC"/>
    <property type="match status" value="1"/>
</dbReference>
<proteinExistence type="predicted"/>
<evidence type="ECO:0000256" key="1">
    <source>
        <dbReference type="ARBA" id="ARBA00004141"/>
    </source>
</evidence>
<feature type="transmembrane region" description="Helical" evidence="6">
    <location>
        <begin position="131"/>
        <end position="155"/>
    </location>
</feature>
<accession>A0A921QDI6</accession>
<evidence type="ECO:0000313" key="9">
    <source>
        <dbReference type="Proteomes" id="UP000807115"/>
    </source>
</evidence>
<comment type="caution">
    <text evidence="8">The sequence shown here is derived from an EMBL/GenBank/DDBJ whole genome shotgun (WGS) entry which is preliminary data.</text>
</comment>
<dbReference type="InterPro" id="IPR006634">
    <property type="entry name" value="TLC-dom"/>
</dbReference>
<feature type="transmembrane region" description="Helical" evidence="6">
    <location>
        <begin position="93"/>
        <end position="111"/>
    </location>
</feature>
<dbReference type="Proteomes" id="UP000807115">
    <property type="component" value="Chromosome 9"/>
</dbReference>
<feature type="transmembrane region" description="Helical" evidence="6">
    <location>
        <begin position="184"/>
        <end position="205"/>
    </location>
</feature>
<dbReference type="SMART" id="SM00724">
    <property type="entry name" value="TLC"/>
    <property type="match status" value="1"/>
</dbReference>
<feature type="transmembrane region" description="Helical" evidence="6">
    <location>
        <begin position="47"/>
        <end position="64"/>
    </location>
</feature>
<evidence type="ECO:0000256" key="6">
    <source>
        <dbReference type="SAM" id="Phobius"/>
    </source>
</evidence>
<feature type="transmembrane region" description="Helical" evidence="6">
    <location>
        <begin position="162"/>
        <end position="178"/>
    </location>
</feature>
<reference evidence="8" key="1">
    <citation type="journal article" date="2019" name="BMC Genomics">
        <title>A new reference genome for Sorghum bicolor reveals high levels of sequence similarity between sweet and grain genotypes: implications for the genetics of sugar metabolism.</title>
        <authorList>
            <person name="Cooper E.A."/>
            <person name="Brenton Z.W."/>
            <person name="Flinn B.S."/>
            <person name="Jenkins J."/>
            <person name="Shu S."/>
            <person name="Flowers D."/>
            <person name="Luo F."/>
            <person name="Wang Y."/>
            <person name="Xia P."/>
            <person name="Barry K."/>
            <person name="Daum C."/>
            <person name="Lipzen A."/>
            <person name="Yoshinaga Y."/>
            <person name="Schmutz J."/>
            <person name="Saski C."/>
            <person name="Vermerris W."/>
            <person name="Kresovich S."/>
        </authorList>
    </citation>
    <scope>NUCLEOTIDE SEQUENCE</scope>
</reference>
<keyword evidence="3 6" id="KW-1133">Transmembrane helix</keyword>
<evidence type="ECO:0000256" key="2">
    <source>
        <dbReference type="ARBA" id="ARBA00022692"/>
    </source>
</evidence>
<organism evidence="8 9">
    <name type="scientific">Sorghum bicolor</name>
    <name type="common">Sorghum</name>
    <name type="synonym">Sorghum vulgare</name>
    <dbReference type="NCBI Taxonomy" id="4558"/>
    <lineage>
        <taxon>Eukaryota</taxon>
        <taxon>Viridiplantae</taxon>
        <taxon>Streptophyta</taxon>
        <taxon>Embryophyta</taxon>
        <taxon>Tracheophyta</taxon>
        <taxon>Spermatophyta</taxon>
        <taxon>Magnoliopsida</taxon>
        <taxon>Liliopsida</taxon>
        <taxon>Poales</taxon>
        <taxon>Poaceae</taxon>
        <taxon>PACMAD clade</taxon>
        <taxon>Panicoideae</taxon>
        <taxon>Andropogonodae</taxon>
        <taxon>Andropogoneae</taxon>
        <taxon>Sorghinae</taxon>
        <taxon>Sorghum</taxon>
    </lineage>
</organism>
<evidence type="ECO:0000256" key="3">
    <source>
        <dbReference type="ARBA" id="ARBA00022989"/>
    </source>
</evidence>
<dbReference type="InterPro" id="IPR050846">
    <property type="entry name" value="TLCD"/>
</dbReference>
<dbReference type="Pfam" id="PF03798">
    <property type="entry name" value="TRAM_LAG1_CLN8"/>
    <property type="match status" value="1"/>
</dbReference>
<comment type="subcellular location">
    <subcellularLocation>
        <location evidence="1">Membrane</location>
        <topology evidence="1">Multi-pass membrane protein</topology>
    </subcellularLocation>
</comment>